<dbReference type="GO" id="GO:0004424">
    <property type="term" value="F:imidazoleglycerol-phosphate dehydratase activity"/>
    <property type="evidence" value="ECO:0007669"/>
    <property type="project" value="InterPro"/>
</dbReference>
<organism evidence="4 5">
    <name type="scientific">Candidatus Ornithomonoglobus merdipullorum</name>
    <dbReference type="NCBI Taxonomy" id="2840895"/>
    <lineage>
        <taxon>Bacteria</taxon>
        <taxon>Bacillati</taxon>
        <taxon>Bacillota</taxon>
        <taxon>Clostridia</taxon>
        <taxon>Candidatus Ornithomonoglobus</taxon>
    </lineage>
</organism>
<dbReference type="PANTHER" id="PTHR23133:SF2">
    <property type="entry name" value="IMIDAZOLEGLYCEROL-PHOSPHATE DEHYDRATASE"/>
    <property type="match status" value="1"/>
</dbReference>
<dbReference type="GO" id="GO:0000105">
    <property type="term" value="P:L-histidine biosynthetic process"/>
    <property type="evidence" value="ECO:0007669"/>
    <property type="project" value="UniProtKB-KW"/>
</dbReference>
<accession>A0A9D1MDT6</accession>
<dbReference type="InterPro" id="IPR020568">
    <property type="entry name" value="Ribosomal_Su5_D2-typ_SF"/>
</dbReference>
<keyword evidence="1" id="KW-0028">Amino-acid biosynthesis</keyword>
<keyword evidence="3" id="KW-0456">Lyase</keyword>
<dbReference type="SUPFAM" id="SSF54211">
    <property type="entry name" value="Ribosomal protein S5 domain 2-like"/>
    <property type="match status" value="2"/>
</dbReference>
<dbReference type="Pfam" id="PF00475">
    <property type="entry name" value="IGPD"/>
    <property type="match status" value="1"/>
</dbReference>
<evidence type="ECO:0000256" key="1">
    <source>
        <dbReference type="ARBA" id="ARBA00022605"/>
    </source>
</evidence>
<dbReference type="InterPro" id="IPR000807">
    <property type="entry name" value="ImidazoleglycerolP_deHydtase"/>
</dbReference>
<keyword evidence="2" id="KW-0368">Histidine biosynthesis</keyword>
<dbReference type="InterPro" id="IPR038494">
    <property type="entry name" value="IGPD_sf"/>
</dbReference>
<evidence type="ECO:0000313" key="5">
    <source>
        <dbReference type="Proteomes" id="UP000824109"/>
    </source>
</evidence>
<dbReference type="Gene3D" id="3.30.230.40">
    <property type="entry name" value="Imidazole glycerol phosphate dehydratase, domain 1"/>
    <property type="match status" value="2"/>
</dbReference>
<gene>
    <name evidence="4" type="ORF">IAA61_11075</name>
</gene>
<proteinExistence type="predicted"/>
<evidence type="ECO:0008006" key="6">
    <source>
        <dbReference type="Google" id="ProtNLM"/>
    </source>
</evidence>
<sequence>MNKVKVTRKTTESEMAVTLDFSPLKPDYRKRITTPYQFLNHMIEHIAYRAGFNIETYLRLADYSLVHVVAEDLGITLGKAVREYIEKTDGAYGYGDAIGIIDEAKAECAVSFESRAYIDIDYHGIDIPKETEGMLSEDLETFLEGFVQGAMCTMHVDLFKGHNGHHIWEAIYRSVGSALNRAVSVDESRKGKTSGVAGKIEWITETE</sequence>
<dbReference type="PANTHER" id="PTHR23133">
    <property type="entry name" value="IMIDAZOLEGLYCEROL-PHOSPHATE DEHYDRATASE HIS7"/>
    <property type="match status" value="1"/>
</dbReference>
<evidence type="ECO:0000313" key="4">
    <source>
        <dbReference type="EMBL" id="HIU58335.1"/>
    </source>
</evidence>
<reference evidence="4" key="1">
    <citation type="submission" date="2020-10" db="EMBL/GenBank/DDBJ databases">
        <authorList>
            <person name="Gilroy R."/>
        </authorList>
    </citation>
    <scope>NUCLEOTIDE SEQUENCE</scope>
    <source>
        <strain evidence="4">USAMLcec3-3695</strain>
    </source>
</reference>
<protein>
    <recommendedName>
        <fullName evidence="6">Imidazoleglycerol-phosphate dehydratase</fullName>
    </recommendedName>
</protein>
<dbReference type="EMBL" id="DVNB01000112">
    <property type="protein sequence ID" value="HIU58335.1"/>
    <property type="molecule type" value="Genomic_DNA"/>
</dbReference>
<dbReference type="Proteomes" id="UP000824109">
    <property type="component" value="Unassembled WGS sequence"/>
</dbReference>
<dbReference type="AlphaFoldDB" id="A0A9D1MDT6"/>
<name>A0A9D1MDT6_9FIRM</name>
<reference evidence="4" key="2">
    <citation type="journal article" date="2021" name="PeerJ">
        <title>Extensive microbial diversity within the chicken gut microbiome revealed by metagenomics and culture.</title>
        <authorList>
            <person name="Gilroy R."/>
            <person name="Ravi A."/>
            <person name="Getino M."/>
            <person name="Pursley I."/>
            <person name="Horton D.L."/>
            <person name="Alikhan N.F."/>
            <person name="Baker D."/>
            <person name="Gharbi K."/>
            <person name="Hall N."/>
            <person name="Watson M."/>
            <person name="Adriaenssens E.M."/>
            <person name="Foster-Nyarko E."/>
            <person name="Jarju S."/>
            <person name="Secka A."/>
            <person name="Antonio M."/>
            <person name="Oren A."/>
            <person name="Chaudhuri R.R."/>
            <person name="La Ragione R."/>
            <person name="Hildebrand F."/>
            <person name="Pallen M.J."/>
        </authorList>
    </citation>
    <scope>NUCLEOTIDE SEQUENCE</scope>
    <source>
        <strain evidence="4">USAMLcec3-3695</strain>
    </source>
</reference>
<evidence type="ECO:0000256" key="3">
    <source>
        <dbReference type="ARBA" id="ARBA00023239"/>
    </source>
</evidence>
<evidence type="ECO:0000256" key="2">
    <source>
        <dbReference type="ARBA" id="ARBA00023102"/>
    </source>
</evidence>
<comment type="caution">
    <text evidence="4">The sequence shown here is derived from an EMBL/GenBank/DDBJ whole genome shotgun (WGS) entry which is preliminary data.</text>
</comment>